<evidence type="ECO:0000313" key="2">
    <source>
        <dbReference type="Proteomes" id="UP000241854"/>
    </source>
</evidence>
<dbReference type="EMBL" id="CP021643">
    <property type="protein sequence ID" value="AVX45110.1"/>
    <property type="molecule type" value="Genomic_DNA"/>
</dbReference>
<dbReference type="Proteomes" id="UP000241854">
    <property type="component" value="Plasmid pICON"/>
</dbReference>
<dbReference type="RefSeq" id="WP_107917411.1">
    <property type="nucleotide sequence ID" value="NZ_CP021643.1"/>
</dbReference>
<accession>A0A2R4P365</accession>
<gene>
    <name evidence="1" type="ORF">CCS77_2104</name>
</gene>
<dbReference type="AlphaFoldDB" id="A0A2R4P365"/>
<geneLocation type="plasmid" evidence="2">
    <name>picon</name>
</geneLocation>
<evidence type="ECO:0000313" key="1">
    <source>
        <dbReference type="EMBL" id="AVX45110.1"/>
    </source>
</evidence>
<reference evidence="1 2" key="1">
    <citation type="journal article" date="2018" name="Emerg. Microbes Infect.">
        <title>Genomic analysis of oral Campylobacter concisus strains identified a potential bacterial molecular marker associated with active Crohn's disease.</title>
        <authorList>
            <person name="Liu F."/>
            <person name="Ma R."/>
            <person name="Tay C.Y.A."/>
            <person name="Octavia S."/>
            <person name="Lan R."/>
            <person name="Chung H.K.L."/>
            <person name="Riordan S.M."/>
            <person name="Grimm M.C."/>
            <person name="Leong R.W."/>
            <person name="Tanaka M.M."/>
            <person name="Connor S."/>
            <person name="Zhang L."/>
        </authorList>
    </citation>
    <scope>NUCLEOTIDE SEQUENCE [LARGE SCALE GENOMIC DNA]</scope>
    <source>
        <strain evidence="1 2">P2CDO4</strain>
        <plasmid evidence="1">pICON</plasmid>
    </source>
</reference>
<sequence length="648" mass="72903">MAELKLKDLNDYTLKKISLNKNSNLIGIPICVEFIENPSRPDTRTFTAFYGLNPAKSTSVSELYFDLTLDENNNISSQLKDEIREYLQRSKDNINSIIQKKNPNLFDQVNVICSNKISSSNGVSKAIIRNLLNSEAKSLLITGLAGYGKTAGLKSVFKDMQGLSLQDFANKYNISEEQAKSIKNFKLEFIPINNEINYEDLMGRMILSQNPKTGEMQTSYENGALLSAIKRNMFLGEKISIGFDELADNERLFANFKAFLMPDINNNYVATATMARDFLSVSSQDIAFRLKDNKVVERNFFIFEVAKKCDSIFTCNDEAIEMDNKGGLIVDVNKLNNYQANCFLKSITSDAVEKQFFDKSIKDENKKSLDRSAFIKTKINTMKESPVPLLLISEEVANKIRANDALSKLELSSALPYSVSKETFKVFATGNEINQDVSKAALDRFENIKIFNISFDELYQNLAVSKIGVNSKLFNELDNITIDGSARLAFGKAVVDFARLIFEMQRSGELMMPEYDGNKEPAYKAGYLSSPTLNPRLITNIVNQSETPKDILDNYSRYAEQILGIEGLPAEFEMSEIAMFDEALKNKLAPEINKICKKYGIKNNIEDDSQNLLLQALPSIEIKNSQVTQMPALQANTEDENITAKMKL</sequence>
<organism evidence="1 2">
    <name type="scientific">Campylobacter concisus</name>
    <dbReference type="NCBI Taxonomy" id="199"/>
    <lineage>
        <taxon>Bacteria</taxon>
        <taxon>Pseudomonadati</taxon>
        <taxon>Campylobacterota</taxon>
        <taxon>Epsilonproteobacteria</taxon>
        <taxon>Campylobacterales</taxon>
        <taxon>Campylobacteraceae</taxon>
        <taxon>Campylobacter</taxon>
    </lineage>
</organism>
<protein>
    <submittedName>
        <fullName evidence="1">Uncharacterized protein</fullName>
    </submittedName>
</protein>
<proteinExistence type="predicted"/>
<name>A0A2R4P365_9BACT</name>
<keyword evidence="1" id="KW-0614">Plasmid</keyword>